<accession>A0A829BXL0</accession>
<organism evidence="1 2">
    <name type="scientific">Streptococcus mutans SM6</name>
    <dbReference type="NCBI Taxonomy" id="857119"/>
    <lineage>
        <taxon>Bacteria</taxon>
        <taxon>Bacillati</taxon>
        <taxon>Bacillota</taxon>
        <taxon>Bacilli</taxon>
        <taxon>Lactobacillales</taxon>
        <taxon>Streptococcaceae</taxon>
        <taxon>Streptococcus</taxon>
    </lineage>
</organism>
<dbReference type="Proteomes" id="UP000011676">
    <property type="component" value="Unassembled WGS sequence"/>
</dbReference>
<reference evidence="1 2" key="1">
    <citation type="journal article" date="2013" name="Mol. Biol. Evol.">
        <title>Evolutionary and population genomics of the cavity causing bacteria Streptococcus mutans.</title>
        <authorList>
            <person name="Cornejo O.E."/>
            <person name="Lefebure T."/>
            <person name="Pavinski Bitar P.D."/>
            <person name="Lang P."/>
            <person name="Richards V.P."/>
            <person name="Eilertson K."/>
            <person name="Do T."/>
            <person name="Beighton D."/>
            <person name="Zeng L."/>
            <person name="Ahn S.J."/>
            <person name="Burne R.A."/>
            <person name="Siepel A."/>
            <person name="Bustamante C.D."/>
            <person name="Stanhope M.J."/>
        </authorList>
    </citation>
    <scope>NUCLEOTIDE SEQUENCE [LARGE SCALE GENOMIC DNA]</scope>
    <source>
        <strain evidence="1 2">SM6</strain>
    </source>
</reference>
<evidence type="ECO:0000313" key="1">
    <source>
        <dbReference type="EMBL" id="EMC25267.1"/>
    </source>
</evidence>
<dbReference type="RefSeq" id="WP_002267032.1">
    <property type="nucleotide sequence ID" value="NZ_AHSR01000007.1"/>
</dbReference>
<dbReference type="AlphaFoldDB" id="A0A829BXL0"/>
<comment type="caution">
    <text evidence="1">The sequence shown here is derived from an EMBL/GenBank/DDBJ whole genome shotgun (WGS) entry which is preliminary data.</text>
</comment>
<dbReference type="EMBL" id="AHSR01000007">
    <property type="protein sequence ID" value="EMC25267.1"/>
    <property type="molecule type" value="Genomic_DNA"/>
</dbReference>
<sequence length="136" mass="15522">MFGFFKKKDDKNRKSVETVEEITLSEEAKAELLKKIADGKALVNNDSEKSDEDLAKSYEQMGLWYAELNEVDTAITNLEMSLDKKLSMGAGYKKLMSLYNAKRAEAARNKDNDAIDYYMAKMDEMRNIAKKLTLSK</sequence>
<dbReference type="GeneID" id="93859919"/>
<gene>
    <name evidence="1" type="ORF">SMU82_02126</name>
</gene>
<evidence type="ECO:0000313" key="2">
    <source>
        <dbReference type="Proteomes" id="UP000011676"/>
    </source>
</evidence>
<evidence type="ECO:0008006" key="3">
    <source>
        <dbReference type="Google" id="ProtNLM"/>
    </source>
</evidence>
<name>A0A829BXL0_STRMG</name>
<protein>
    <recommendedName>
        <fullName evidence="3">Tetratricopeptide repeat protein</fullName>
    </recommendedName>
</protein>
<proteinExistence type="predicted"/>